<dbReference type="InterPro" id="IPR054257">
    <property type="entry name" value="DUF6988"/>
</dbReference>
<comment type="caution">
    <text evidence="1">The sequence shown here is derived from an EMBL/GenBank/DDBJ whole genome shotgun (WGS) entry which is preliminary data.</text>
</comment>
<name>A0A8S0W923_9GAMM</name>
<dbReference type="Pfam" id="PF22491">
    <property type="entry name" value="DUF6988"/>
    <property type="match status" value="1"/>
</dbReference>
<protein>
    <submittedName>
        <fullName evidence="1">Uncharacterized protein</fullName>
    </submittedName>
</protein>
<dbReference type="Proteomes" id="UP000494216">
    <property type="component" value="Unassembled WGS sequence"/>
</dbReference>
<sequence>MHRKLEFNRHPNRCLIYVMAHMSLDNAITTSAKWLDACNARLDGVAVEVSNRTRVSAGLLHLSLEHHGAIQLLISNKSYPHYGSACALLRPQFEGFVRGIWFHHCANEQQLRNFINHCEPPRIDLLILAIETVPGYEEGLLKATKKNVWNVMCGYTHGGFIQVGSRNTATEIVSNYSEEQILELVSAACSITLLSAVAFSKLLNNQAMANEILSEYQKLFQ</sequence>
<reference evidence="1 2" key="1">
    <citation type="submission" date="2020-02" db="EMBL/GenBank/DDBJ databases">
        <authorList>
            <person name="Hogendoorn C."/>
        </authorList>
    </citation>
    <scope>NUCLEOTIDE SEQUENCE [LARGE SCALE GENOMIC DNA]</scope>
    <source>
        <strain evidence="1">METHB21</strain>
    </source>
</reference>
<dbReference type="EMBL" id="CADCXN010000022">
    <property type="protein sequence ID" value="CAA9889634.1"/>
    <property type="molecule type" value="Genomic_DNA"/>
</dbReference>
<proteinExistence type="predicted"/>
<accession>A0A8S0W923</accession>
<dbReference type="AlphaFoldDB" id="A0A8S0W923"/>
<evidence type="ECO:0000313" key="2">
    <source>
        <dbReference type="Proteomes" id="UP000494216"/>
    </source>
</evidence>
<organism evidence="1 2">
    <name type="scientific">Candidatus Methylobacter favarea</name>
    <dbReference type="NCBI Taxonomy" id="2707345"/>
    <lineage>
        <taxon>Bacteria</taxon>
        <taxon>Pseudomonadati</taxon>
        <taxon>Pseudomonadota</taxon>
        <taxon>Gammaproteobacteria</taxon>
        <taxon>Methylococcales</taxon>
        <taxon>Methylococcaceae</taxon>
        <taxon>Methylobacter</taxon>
    </lineage>
</organism>
<keyword evidence="2" id="KW-1185">Reference proteome</keyword>
<gene>
    <name evidence="1" type="ORF">METHB2_1180001</name>
</gene>
<evidence type="ECO:0000313" key="1">
    <source>
        <dbReference type="EMBL" id="CAA9889634.1"/>
    </source>
</evidence>